<dbReference type="Pfam" id="PF09242">
    <property type="entry name" value="FCSD-flav_bind"/>
    <property type="match status" value="1"/>
</dbReference>
<name>A0A1R3V729_9HYPH</name>
<keyword evidence="1" id="KW-0285">Flavoprotein</keyword>
<dbReference type="FunFam" id="3.50.50.60:FF:000234">
    <property type="entry name" value="Flavocytochrome C sulfide dehydrogenase"/>
    <property type="match status" value="1"/>
</dbReference>
<dbReference type="InterPro" id="IPR049386">
    <property type="entry name" value="FCSD_central"/>
</dbReference>
<dbReference type="SUPFAM" id="SSF55424">
    <property type="entry name" value="FAD/NAD-linked reductases, dimerisation (C-terminal) domain"/>
    <property type="match status" value="1"/>
</dbReference>
<organism evidence="7 8">
    <name type="scientific">Mesorhizobium prunaredense</name>
    <dbReference type="NCBI Taxonomy" id="1631249"/>
    <lineage>
        <taxon>Bacteria</taxon>
        <taxon>Pseudomonadati</taxon>
        <taxon>Pseudomonadota</taxon>
        <taxon>Alphaproteobacteria</taxon>
        <taxon>Hyphomicrobiales</taxon>
        <taxon>Phyllobacteriaceae</taxon>
        <taxon>Mesorhizobium</taxon>
    </lineage>
</organism>
<dbReference type="InterPro" id="IPR036188">
    <property type="entry name" value="FAD/NAD-bd_sf"/>
</dbReference>
<dbReference type="Gene3D" id="3.90.760.10">
    <property type="entry name" value="Flavocytochrome c sulphide dehydrogenase, flavin-binding domain"/>
    <property type="match status" value="1"/>
</dbReference>
<dbReference type="Gene3D" id="3.50.50.60">
    <property type="entry name" value="FAD/NAD(P)-binding domain"/>
    <property type="match status" value="2"/>
</dbReference>
<keyword evidence="8" id="KW-1185">Reference proteome</keyword>
<dbReference type="InterPro" id="IPR015323">
    <property type="entry name" value="FlavoCytC_S_DH_flav-bd"/>
</dbReference>
<dbReference type="SUPFAM" id="SSF51905">
    <property type="entry name" value="FAD/NAD(P)-binding domain"/>
    <property type="match status" value="2"/>
</dbReference>
<dbReference type="EC" id="1.8.2.3" evidence="7"/>
<evidence type="ECO:0000256" key="1">
    <source>
        <dbReference type="ARBA" id="ARBA00022630"/>
    </source>
</evidence>
<dbReference type="InterPro" id="IPR006311">
    <property type="entry name" value="TAT_signal"/>
</dbReference>
<evidence type="ECO:0000313" key="8">
    <source>
        <dbReference type="Proteomes" id="UP000188388"/>
    </source>
</evidence>
<dbReference type="Pfam" id="PF07992">
    <property type="entry name" value="Pyr_redox_2"/>
    <property type="match status" value="1"/>
</dbReference>
<dbReference type="PANTHER" id="PTHR43755:SF1">
    <property type="entry name" value="FAD-DEPENDENT PYRIDINE NUCLEOTIDE-DISULPHIDE OXIDOREDUCTASE"/>
    <property type="match status" value="1"/>
</dbReference>
<reference evidence="8" key="1">
    <citation type="submission" date="2017-01" db="EMBL/GenBank/DDBJ databases">
        <authorList>
            <person name="Brunel B."/>
        </authorList>
    </citation>
    <scope>NUCLEOTIDE SEQUENCE [LARGE SCALE GENOMIC DNA]</scope>
</reference>
<keyword evidence="2" id="KW-0274">FAD</keyword>
<dbReference type="GO" id="GO:0050660">
    <property type="term" value="F:flavin adenine dinucleotide binding"/>
    <property type="evidence" value="ECO:0007669"/>
    <property type="project" value="InterPro"/>
</dbReference>
<feature type="domain" description="Flavocytochrome c sulphide dehydrogenase flavin-binding" evidence="5">
    <location>
        <begin position="357"/>
        <end position="425"/>
    </location>
</feature>
<evidence type="ECO:0000256" key="2">
    <source>
        <dbReference type="ARBA" id="ARBA00022827"/>
    </source>
</evidence>
<dbReference type="PANTHER" id="PTHR43755">
    <property type="match status" value="1"/>
</dbReference>
<gene>
    <name evidence="7" type="primary">fccB</name>
    <name evidence="7" type="ORF">BQ8794_220246</name>
</gene>
<protein>
    <submittedName>
        <fullName evidence="7">Sulfide dehydrogenase (Flavocytochrome c) flavoprotein chain</fullName>
        <ecNumber evidence="7">1.8.2.3</ecNumber>
    </submittedName>
</protein>
<dbReference type="EMBL" id="FTPD01000015">
    <property type="protein sequence ID" value="SIT55682.1"/>
    <property type="molecule type" value="Genomic_DNA"/>
</dbReference>
<feature type="signal peptide" evidence="3">
    <location>
        <begin position="1"/>
        <end position="21"/>
    </location>
</feature>
<dbReference type="InterPro" id="IPR037092">
    <property type="entry name" value="FlavoCytC_S_DH_flav-bd_sf"/>
</dbReference>
<dbReference type="PROSITE" id="PS51318">
    <property type="entry name" value="TAT"/>
    <property type="match status" value="1"/>
</dbReference>
<keyword evidence="7" id="KW-0560">Oxidoreductase</keyword>
<dbReference type="RefSeq" id="WP_174654434.1">
    <property type="nucleotide sequence ID" value="NZ_FTPD01000015.1"/>
</dbReference>
<dbReference type="Proteomes" id="UP000188388">
    <property type="component" value="Unassembled WGS sequence"/>
</dbReference>
<dbReference type="GO" id="GO:0070225">
    <property type="term" value="F:sulfide dehydrogenase activity"/>
    <property type="evidence" value="ECO:0007669"/>
    <property type="project" value="UniProtKB-EC"/>
</dbReference>
<feature type="domain" description="Sulfide dehydrogenase [flavocytochrome c] flavoprotein chain central" evidence="6">
    <location>
        <begin position="166"/>
        <end position="281"/>
    </location>
</feature>
<dbReference type="InterPro" id="IPR023753">
    <property type="entry name" value="FAD/NAD-binding_dom"/>
</dbReference>
<dbReference type="Pfam" id="PF21706">
    <property type="entry name" value="FCSD_central"/>
    <property type="match status" value="1"/>
</dbReference>
<keyword evidence="3" id="KW-0732">Signal</keyword>
<feature type="chain" id="PRO_5013294770" evidence="3">
    <location>
        <begin position="22"/>
        <end position="426"/>
    </location>
</feature>
<feature type="domain" description="FAD/NAD(P)-binding" evidence="4">
    <location>
        <begin position="33"/>
        <end position="150"/>
    </location>
</feature>
<dbReference type="STRING" id="1631249.BQ8794_220246"/>
<accession>A0A1R3V729</accession>
<dbReference type="InterPro" id="IPR016156">
    <property type="entry name" value="FAD/NAD-linked_Rdtase_dimer_sf"/>
</dbReference>
<evidence type="ECO:0000259" key="6">
    <source>
        <dbReference type="Pfam" id="PF21706"/>
    </source>
</evidence>
<proteinExistence type="predicted"/>
<evidence type="ECO:0000259" key="4">
    <source>
        <dbReference type="Pfam" id="PF07992"/>
    </source>
</evidence>
<evidence type="ECO:0000313" key="7">
    <source>
        <dbReference type="EMBL" id="SIT55682.1"/>
    </source>
</evidence>
<dbReference type="InterPro" id="IPR052541">
    <property type="entry name" value="SQRD"/>
</dbReference>
<evidence type="ECO:0000256" key="3">
    <source>
        <dbReference type="SAM" id="SignalP"/>
    </source>
</evidence>
<evidence type="ECO:0000259" key="5">
    <source>
        <dbReference type="Pfam" id="PF09242"/>
    </source>
</evidence>
<dbReference type="AlphaFoldDB" id="A0A1R3V729"/>
<sequence length="426" mass="45048">MPSRRALIGGVAASVAVAVLAAPQVRAQTQPGVIVVGGGFAGASCARALKRLDRDLAVTLIEPEAAYLACPFSNAVIAGLRGIEAQAFRYDKFGRYDQFGDIALIRKRAVAVDAERRRVRLEDGTDIGYTRLVLAPGVDLRFDALPGYDEASAATMPHAWKAGAQTLLLRDQLAAMPDGGIVILAAPANPFRCPPGPYERASLIAHYLKASKPRSKLIILDAKDAFSKQRLFEAAWQELYPGLIEWVPLSSGGRVTEVDPATRTLVTEFGNHKADVANVIPPQRAGAIAQSAGVADQTGWCPIDPVTFESRLQPAIHVIGDAAIGGAMPKSAFSANAQAKACAAAVAALVRERPLAQPKLINTCYSLVAPGYGISIAGVYQPRDGLLAEVEGAGGTSPLEAPLSVRELEAAYAQDWFRTITSEVFG</sequence>